<evidence type="ECO:0000259" key="1">
    <source>
        <dbReference type="Pfam" id="PF26206"/>
    </source>
</evidence>
<feature type="domain" description="PTX3-like N-terminal" evidence="1">
    <location>
        <begin position="104"/>
        <end position="130"/>
    </location>
</feature>
<dbReference type="GO" id="GO:0044793">
    <property type="term" value="P:host-mediated suppression of viral proces"/>
    <property type="evidence" value="ECO:0007669"/>
    <property type="project" value="TreeGrafter"/>
</dbReference>
<dbReference type="Proteomes" id="UP000269945">
    <property type="component" value="Unassembled WGS sequence"/>
</dbReference>
<keyword evidence="3" id="KW-1185">Reference proteome</keyword>
<dbReference type="Pfam" id="PF26206">
    <property type="entry name" value="PTX3_N"/>
    <property type="match status" value="1"/>
</dbReference>
<dbReference type="AlphaFoldDB" id="A0A9X9LZD4"/>
<dbReference type="InterPro" id="IPR042837">
    <property type="entry name" value="PTX3"/>
</dbReference>
<dbReference type="GO" id="GO:0045087">
    <property type="term" value="P:innate immune response"/>
    <property type="evidence" value="ECO:0007669"/>
    <property type="project" value="TreeGrafter"/>
</dbReference>
<feature type="non-terminal residue" evidence="2">
    <location>
        <position position="131"/>
    </location>
</feature>
<organism evidence="2 3">
    <name type="scientific">Gulo gulo</name>
    <name type="common">Wolverine</name>
    <name type="synonym">Gluton</name>
    <dbReference type="NCBI Taxonomy" id="48420"/>
    <lineage>
        <taxon>Eukaryota</taxon>
        <taxon>Metazoa</taxon>
        <taxon>Chordata</taxon>
        <taxon>Craniata</taxon>
        <taxon>Vertebrata</taxon>
        <taxon>Euteleostomi</taxon>
        <taxon>Mammalia</taxon>
        <taxon>Eutheria</taxon>
        <taxon>Laurasiatheria</taxon>
        <taxon>Carnivora</taxon>
        <taxon>Caniformia</taxon>
        <taxon>Musteloidea</taxon>
        <taxon>Mustelidae</taxon>
        <taxon>Guloninae</taxon>
        <taxon>Gulo</taxon>
    </lineage>
</organism>
<evidence type="ECO:0000313" key="3">
    <source>
        <dbReference type="Proteomes" id="UP000269945"/>
    </source>
</evidence>
<dbReference type="GO" id="GO:0001849">
    <property type="term" value="F:complement component C1q complex binding"/>
    <property type="evidence" value="ECO:0007669"/>
    <property type="project" value="TreeGrafter"/>
</dbReference>
<protein>
    <recommendedName>
        <fullName evidence="1">PTX3-like N-terminal domain-containing protein</fullName>
    </recommendedName>
</protein>
<reference evidence="2 3" key="1">
    <citation type="submission" date="2018-10" db="EMBL/GenBank/DDBJ databases">
        <authorList>
            <person name="Ekblom R."/>
            <person name="Jareborg N."/>
        </authorList>
    </citation>
    <scope>NUCLEOTIDE SEQUENCE [LARGE SCALE GENOMIC DNA]</scope>
    <source>
        <tissue evidence="2">Muscle</tissue>
    </source>
</reference>
<sequence>CSNNTAHLRASLLVPSGQLWQVAEERTLCLSPAMHLPVILFCALRFAALVETSDDYELMYVNLDNEIDNGLHPTEDPTPCDCRREHTEWDKLFIMLEDSQMREGMLLQATDDVLRGELQRLRAELGRLAGS</sequence>
<name>A0A9X9LZD4_GULGU</name>
<dbReference type="GO" id="GO:0005615">
    <property type="term" value="C:extracellular space"/>
    <property type="evidence" value="ECO:0007669"/>
    <property type="project" value="TreeGrafter"/>
</dbReference>
<dbReference type="PANTHER" id="PTHR46943:SF1">
    <property type="entry name" value="PENTRAXIN-RELATED PROTEIN PTX3"/>
    <property type="match status" value="1"/>
</dbReference>
<accession>A0A9X9LZD4</accession>
<comment type="caution">
    <text evidence="2">The sequence shown here is derived from an EMBL/GenBank/DDBJ whole genome shotgun (WGS) entry which is preliminary data.</text>
</comment>
<feature type="non-terminal residue" evidence="2">
    <location>
        <position position="1"/>
    </location>
</feature>
<evidence type="ECO:0000313" key="2">
    <source>
        <dbReference type="EMBL" id="VCX08382.1"/>
    </source>
</evidence>
<proteinExistence type="predicted"/>
<gene>
    <name evidence="2" type="ORF">BN2614_LOCUS2</name>
</gene>
<dbReference type="InterPro" id="IPR058832">
    <property type="entry name" value="PTX3_N"/>
</dbReference>
<dbReference type="PANTHER" id="PTHR46943">
    <property type="entry name" value="PENTRAXIN-RELATED PROTEIN PTX3"/>
    <property type="match status" value="1"/>
</dbReference>
<dbReference type="EMBL" id="CYRY02031908">
    <property type="protein sequence ID" value="VCX08382.1"/>
    <property type="molecule type" value="Genomic_DNA"/>
</dbReference>